<organism evidence="2 3">
    <name type="scientific">Heterodera trifolii</name>
    <dbReference type="NCBI Taxonomy" id="157864"/>
    <lineage>
        <taxon>Eukaryota</taxon>
        <taxon>Metazoa</taxon>
        <taxon>Ecdysozoa</taxon>
        <taxon>Nematoda</taxon>
        <taxon>Chromadorea</taxon>
        <taxon>Rhabditida</taxon>
        <taxon>Tylenchina</taxon>
        <taxon>Tylenchomorpha</taxon>
        <taxon>Tylenchoidea</taxon>
        <taxon>Heteroderidae</taxon>
        <taxon>Heteroderinae</taxon>
        <taxon>Heterodera</taxon>
    </lineage>
</organism>
<evidence type="ECO:0000256" key="1">
    <source>
        <dbReference type="SAM" id="MobiDB-lite"/>
    </source>
</evidence>
<proteinExistence type="predicted"/>
<evidence type="ECO:0000313" key="3">
    <source>
        <dbReference type="Proteomes" id="UP001620626"/>
    </source>
</evidence>
<sequence>MLSSVDPPFGAEGNESEHPSGEFSGAGEQMAGIPIISGRRGETDAAEGIPIARSFDQRLLLSPTPVLSRDNRSVLGGEVPEIESSENMAIRYRLFNRLDPGGSHLRMPSHVIPAIFFSILPFDDFKDVEGKQSSLVTIFSIWNTMMGTR</sequence>
<evidence type="ECO:0000313" key="2">
    <source>
        <dbReference type="EMBL" id="KAL3113013.1"/>
    </source>
</evidence>
<feature type="region of interest" description="Disordered" evidence="1">
    <location>
        <begin position="1"/>
        <end position="27"/>
    </location>
</feature>
<dbReference type="EMBL" id="JBICBT010000458">
    <property type="protein sequence ID" value="KAL3113013.1"/>
    <property type="molecule type" value="Genomic_DNA"/>
</dbReference>
<reference evidence="2 3" key="1">
    <citation type="submission" date="2024-10" db="EMBL/GenBank/DDBJ databases">
        <authorList>
            <person name="Kim D."/>
        </authorList>
    </citation>
    <scope>NUCLEOTIDE SEQUENCE [LARGE SCALE GENOMIC DNA]</scope>
    <source>
        <strain evidence="2">BH-2024</strain>
    </source>
</reference>
<protein>
    <submittedName>
        <fullName evidence="2">Uncharacterized protein</fullName>
    </submittedName>
</protein>
<dbReference type="AlphaFoldDB" id="A0ABD2LCW3"/>
<comment type="caution">
    <text evidence="2">The sequence shown here is derived from an EMBL/GenBank/DDBJ whole genome shotgun (WGS) entry which is preliminary data.</text>
</comment>
<accession>A0ABD2LCW3</accession>
<name>A0ABD2LCW3_9BILA</name>
<keyword evidence="3" id="KW-1185">Reference proteome</keyword>
<gene>
    <name evidence="2" type="ORF">niasHT_013478</name>
</gene>
<dbReference type="Proteomes" id="UP001620626">
    <property type="component" value="Unassembled WGS sequence"/>
</dbReference>